<keyword evidence="2" id="KW-1185">Reference proteome</keyword>
<dbReference type="EMBL" id="BLXT01005595">
    <property type="protein sequence ID" value="GFO24084.1"/>
    <property type="molecule type" value="Genomic_DNA"/>
</dbReference>
<dbReference type="AlphaFoldDB" id="A0AAV4BZ13"/>
<gene>
    <name evidence="1" type="ORF">PoB_005058900</name>
</gene>
<proteinExistence type="predicted"/>
<protein>
    <submittedName>
        <fullName evidence="1">Uncharacterized protein</fullName>
    </submittedName>
</protein>
<comment type="caution">
    <text evidence="1">The sequence shown here is derived from an EMBL/GenBank/DDBJ whole genome shotgun (WGS) entry which is preliminary data.</text>
</comment>
<dbReference type="Proteomes" id="UP000735302">
    <property type="component" value="Unassembled WGS sequence"/>
</dbReference>
<sequence>MNPHGYQGHRWAHQESKYFPSYRYETRMWDPPAGVGVYLFIKFPIYETEFAAQSVVLGKKGITPRGRFVGIARKLRGASYDAYKYEFARPFADLVLEYSGQPFVVQSVGCESLRRHHVDRNTIASVHLFRDEIDIKRMMNDPRFAQLKRKQMAMATDVTAVFTIDSEACP</sequence>
<name>A0AAV4BZ13_9GAST</name>
<organism evidence="1 2">
    <name type="scientific">Plakobranchus ocellatus</name>
    <dbReference type="NCBI Taxonomy" id="259542"/>
    <lineage>
        <taxon>Eukaryota</taxon>
        <taxon>Metazoa</taxon>
        <taxon>Spiralia</taxon>
        <taxon>Lophotrochozoa</taxon>
        <taxon>Mollusca</taxon>
        <taxon>Gastropoda</taxon>
        <taxon>Heterobranchia</taxon>
        <taxon>Euthyneura</taxon>
        <taxon>Panpulmonata</taxon>
        <taxon>Sacoglossa</taxon>
        <taxon>Placobranchoidea</taxon>
        <taxon>Plakobranchidae</taxon>
        <taxon>Plakobranchus</taxon>
    </lineage>
</organism>
<accession>A0AAV4BZ13</accession>
<reference evidence="1 2" key="1">
    <citation type="journal article" date="2021" name="Elife">
        <title>Chloroplast acquisition without the gene transfer in kleptoplastic sea slugs, Plakobranchus ocellatus.</title>
        <authorList>
            <person name="Maeda T."/>
            <person name="Takahashi S."/>
            <person name="Yoshida T."/>
            <person name="Shimamura S."/>
            <person name="Takaki Y."/>
            <person name="Nagai Y."/>
            <person name="Toyoda A."/>
            <person name="Suzuki Y."/>
            <person name="Arimoto A."/>
            <person name="Ishii H."/>
            <person name="Satoh N."/>
            <person name="Nishiyama T."/>
            <person name="Hasebe M."/>
            <person name="Maruyama T."/>
            <person name="Minagawa J."/>
            <person name="Obokata J."/>
            <person name="Shigenobu S."/>
        </authorList>
    </citation>
    <scope>NUCLEOTIDE SEQUENCE [LARGE SCALE GENOMIC DNA]</scope>
</reference>
<evidence type="ECO:0000313" key="2">
    <source>
        <dbReference type="Proteomes" id="UP000735302"/>
    </source>
</evidence>
<evidence type="ECO:0000313" key="1">
    <source>
        <dbReference type="EMBL" id="GFO24084.1"/>
    </source>
</evidence>